<keyword evidence="2" id="KW-1185">Reference proteome</keyword>
<dbReference type="RefSeq" id="WP_133234653.1">
    <property type="nucleotide sequence ID" value="NZ_SOZE01000029.1"/>
</dbReference>
<reference evidence="1 2" key="1">
    <citation type="journal article" date="2017" name="Int. J. Syst. Evol. Microbiol.">
        <title>Mucilaginibacterpsychrotolerans sp. nov., isolated from peatlands.</title>
        <authorList>
            <person name="Deng Y."/>
            <person name="Shen L."/>
            <person name="Xu B."/>
            <person name="Liu Y."/>
            <person name="Gu Z."/>
            <person name="Liu H."/>
            <person name="Zhou Y."/>
        </authorList>
    </citation>
    <scope>NUCLEOTIDE SEQUENCE [LARGE SCALE GENOMIC DNA]</scope>
    <source>
        <strain evidence="1 2">NH7-4</strain>
    </source>
</reference>
<evidence type="ECO:0000313" key="2">
    <source>
        <dbReference type="Proteomes" id="UP000297540"/>
    </source>
</evidence>
<proteinExistence type="predicted"/>
<organism evidence="1 2">
    <name type="scientific">Mucilaginibacter psychrotolerans</name>
    <dbReference type="NCBI Taxonomy" id="1524096"/>
    <lineage>
        <taxon>Bacteria</taxon>
        <taxon>Pseudomonadati</taxon>
        <taxon>Bacteroidota</taxon>
        <taxon>Sphingobacteriia</taxon>
        <taxon>Sphingobacteriales</taxon>
        <taxon>Sphingobacteriaceae</taxon>
        <taxon>Mucilaginibacter</taxon>
    </lineage>
</organism>
<dbReference type="EMBL" id="SOZE01000029">
    <property type="protein sequence ID" value="TFF34539.1"/>
    <property type="molecule type" value="Genomic_DNA"/>
</dbReference>
<protein>
    <submittedName>
        <fullName evidence="1">Uncharacterized protein</fullName>
    </submittedName>
</protein>
<accession>A0A4Y8S684</accession>
<dbReference type="AlphaFoldDB" id="A0A4Y8S684"/>
<gene>
    <name evidence="1" type="ORF">E2R66_21560</name>
</gene>
<name>A0A4Y8S684_9SPHI</name>
<dbReference type="OrthoDB" id="8757135at2"/>
<comment type="caution">
    <text evidence="1">The sequence shown here is derived from an EMBL/GenBank/DDBJ whole genome shotgun (WGS) entry which is preliminary data.</text>
</comment>
<dbReference type="Proteomes" id="UP000297540">
    <property type="component" value="Unassembled WGS sequence"/>
</dbReference>
<evidence type="ECO:0000313" key="1">
    <source>
        <dbReference type="EMBL" id="TFF34539.1"/>
    </source>
</evidence>
<sequence length="157" mass="18092">MRPYFLIITILFIISVVKESFAQTPLFTDYKTKLFTSRPARLKIKGNALAERYKTAISNSYYDDPYIRKYHGKGGQNFAGHYCFVYWGCGSDCQHGAIVDLQTGIVYDGPTAARQFEYKSWSRLLIVNRPGDKSGCAVCQPEYWTLNEETKRFEKIK</sequence>